<dbReference type="EMBL" id="JARXIC010000014">
    <property type="protein sequence ID" value="MDQ8194749.1"/>
    <property type="molecule type" value="Genomic_DNA"/>
</dbReference>
<keyword evidence="3" id="KW-1185">Reference proteome</keyword>
<name>A0ABU1AJC8_9BACT</name>
<feature type="chain" id="PRO_5045842577" description="PEP-CTERM sorting domain-containing protein" evidence="1">
    <location>
        <begin position="24"/>
        <end position="267"/>
    </location>
</feature>
<feature type="signal peptide" evidence="1">
    <location>
        <begin position="1"/>
        <end position="23"/>
    </location>
</feature>
<protein>
    <recommendedName>
        <fullName evidence="4">PEP-CTERM sorting domain-containing protein</fullName>
    </recommendedName>
</protein>
<accession>A0ABU1AJC8</accession>
<evidence type="ECO:0000313" key="3">
    <source>
        <dbReference type="Proteomes" id="UP001243717"/>
    </source>
</evidence>
<reference evidence="2 3" key="1">
    <citation type="submission" date="2023-04" db="EMBL/GenBank/DDBJ databases">
        <title>A novel bacteria isolated from coastal sediment.</title>
        <authorList>
            <person name="Liu X.-J."/>
            <person name="Du Z.-J."/>
        </authorList>
    </citation>
    <scope>NUCLEOTIDE SEQUENCE [LARGE SCALE GENOMIC DNA]</scope>
    <source>
        <strain evidence="2 3">SDUM461004</strain>
    </source>
</reference>
<gene>
    <name evidence="2" type="ORF">QEH59_09955</name>
</gene>
<evidence type="ECO:0000313" key="2">
    <source>
        <dbReference type="EMBL" id="MDQ8194749.1"/>
    </source>
</evidence>
<organism evidence="2 3">
    <name type="scientific">Thalassobacterium sedimentorum</name>
    <dbReference type="NCBI Taxonomy" id="3041258"/>
    <lineage>
        <taxon>Bacteria</taxon>
        <taxon>Pseudomonadati</taxon>
        <taxon>Verrucomicrobiota</taxon>
        <taxon>Opitutia</taxon>
        <taxon>Puniceicoccales</taxon>
        <taxon>Coraliomargaritaceae</taxon>
        <taxon>Thalassobacterium</taxon>
    </lineage>
</organism>
<comment type="caution">
    <text evidence="2">The sequence shown here is derived from an EMBL/GenBank/DDBJ whole genome shotgun (WGS) entry which is preliminary data.</text>
</comment>
<dbReference type="Proteomes" id="UP001243717">
    <property type="component" value="Unassembled WGS sequence"/>
</dbReference>
<proteinExistence type="predicted"/>
<evidence type="ECO:0000256" key="1">
    <source>
        <dbReference type="SAM" id="SignalP"/>
    </source>
</evidence>
<keyword evidence="1" id="KW-0732">Signal</keyword>
<dbReference type="RefSeq" id="WP_308985215.1">
    <property type="nucleotide sequence ID" value="NZ_JARXIC010000014.1"/>
</dbReference>
<evidence type="ECO:0008006" key="4">
    <source>
        <dbReference type="Google" id="ProtNLM"/>
    </source>
</evidence>
<sequence length="267" mass="28804">MKNYTRTLLVASAVFLSSLIAHADVWEDFDSLNNWNAYSAEEGALTPTVVSDAGEKYLKMETEYTATTGLDRIGRIVTKVTYDDLNFATSAEPVSLAFEDVSLVNTGRPGYLFIGLTTDGGSANLYNRTNSIYFQQVGDDEAYLVLRDGGTGGSGTQALWSTNDSSKLSYDYSTISLVLTDTTWALGLYDASGSELLNESGSMTVSSSNWADGVYMSMTWQQSSNGSATSMFTMDSISLIPEPSGASLWMGVGCMFVIGMSGIRRRA</sequence>